<proteinExistence type="predicted"/>
<organism evidence="1 2">
    <name type="scientific">Holothuria leucospilota</name>
    <name type="common">Black long sea cucumber</name>
    <name type="synonym">Mertensiothuria leucospilota</name>
    <dbReference type="NCBI Taxonomy" id="206669"/>
    <lineage>
        <taxon>Eukaryota</taxon>
        <taxon>Metazoa</taxon>
        <taxon>Echinodermata</taxon>
        <taxon>Eleutherozoa</taxon>
        <taxon>Echinozoa</taxon>
        <taxon>Holothuroidea</taxon>
        <taxon>Aspidochirotacea</taxon>
        <taxon>Aspidochirotida</taxon>
        <taxon>Holothuriidae</taxon>
        <taxon>Holothuria</taxon>
    </lineage>
</organism>
<reference evidence="1" key="1">
    <citation type="submission" date="2021-10" db="EMBL/GenBank/DDBJ databases">
        <title>Tropical sea cucumber genome reveals ecological adaptation and Cuvierian tubules defense mechanism.</title>
        <authorList>
            <person name="Chen T."/>
        </authorList>
    </citation>
    <scope>NUCLEOTIDE SEQUENCE</scope>
    <source>
        <strain evidence="1">Nanhai2018</strain>
        <tissue evidence="1">Muscle</tissue>
    </source>
</reference>
<protein>
    <submittedName>
        <fullName evidence="1">Uncharacterized protein</fullName>
    </submittedName>
</protein>
<dbReference type="EMBL" id="JAIZAY010000429">
    <property type="protein sequence ID" value="KAJ8018343.1"/>
    <property type="molecule type" value="Genomic_DNA"/>
</dbReference>
<gene>
    <name evidence="1" type="ORF">HOLleu_43721</name>
</gene>
<dbReference type="Proteomes" id="UP001152320">
    <property type="component" value="Unassembled WGS sequence"/>
</dbReference>
<evidence type="ECO:0000313" key="2">
    <source>
        <dbReference type="Proteomes" id="UP001152320"/>
    </source>
</evidence>
<dbReference type="AlphaFoldDB" id="A0A9Q0Y9D0"/>
<sequence length="207" mass="23296">MEMHKGLLKFMCRLCGGKASERNLTEKYKFKKDVFKAFSIDFANDSSDIHPPSMCDCCRLKISRWNKLKARKPLNIALWSNFVAHGDSCMVCQEQQWSGDTIIKFCRSRELHTWSNRHGRVVAITTDDDGRCILKRLEICPDDKSISIEVLGHPVDHSISTVEGAVSYIFSLNICIGIPDFPSIAEENIRDGIKNRETALGTAAGSK</sequence>
<dbReference type="OrthoDB" id="2441813at2759"/>
<comment type="caution">
    <text evidence="1">The sequence shown here is derived from an EMBL/GenBank/DDBJ whole genome shotgun (WGS) entry which is preliminary data.</text>
</comment>
<evidence type="ECO:0000313" key="1">
    <source>
        <dbReference type="EMBL" id="KAJ8018343.1"/>
    </source>
</evidence>
<name>A0A9Q0Y9D0_HOLLE</name>
<accession>A0A9Q0Y9D0</accession>
<keyword evidence="2" id="KW-1185">Reference proteome</keyword>